<dbReference type="InParanoid" id="A0A177C866"/>
<accession>A0A177C866</accession>
<reference evidence="2 3" key="1">
    <citation type="submission" date="2016-05" db="EMBL/GenBank/DDBJ databases">
        <title>Comparative analysis of secretome profiles of manganese(II)-oxidizing ascomycete fungi.</title>
        <authorList>
            <consortium name="DOE Joint Genome Institute"/>
            <person name="Zeiner C.A."/>
            <person name="Purvine S.O."/>
            <person name="Zink E.M."/>
            <person name="Wu S."/>
            <person name="Pasa-Tolic L."/>
            <person name="Chaput D.L."/>
            <person name="Haridas S."/>
            <person name="Grigoriev I.V."/>
            <person name="Santelli C.M."/>
            <person name="Hansel C.M."/>
        </authorList>
    </citation>
    <scope>NUCLEOTIDE SEQUENCE [LARGE SCALE GENOMIC DNA]</scope>
    <source>
        <strain evidence="2 3">AP3s5-JAC2a</strain>
    </source>
</reference>
<keyword evidence="1" id="KW-0472">Membrane</keyword>
<dbReference type="EMBL" id="KV441555">
    <property type="protein sequence ID" value="OAG02890.1"/>
    <property type="molecule type" value="Genomic_DNA"/>
</dbReference>
<dbReference type="RefSeq" id="XP_018033255.1">
    <property type="nucleotide sequence ID" value="XM_018181544.1"/>
</dbReference>
<keyword evidence="3" id="KW-1185">Reference proteome</keyword>
<keyword evidence="1" id="KW-1133">Transmembrane helix</keyword>
<feature type="transmembrane region" description="Helical" evidence="1">
    <location>
        <begin position="230"/>
        <end position="249"/>
    </location>
</feature>
<evidence type="ECO:0000313" key="2">
    <source>
        <dbReference type="EMBL" id="OAG02890.1"/>
    </source>
</evidence>
<dbReference type="OrthoDB" id="5412502at2759"/>
<feature type="transmembrane region" description="Helical" evidence="1">
    <location>
        <begin position="150"/>
        <end position="168"/>
    </location>
</feature>
<organism evidence="2 3">
    <name type="scientific">Paraphaeosphaeria sporulosa</name>
    <dbReference type="NCBI Taxonomy" id="1460663"/>
    <lineage>
        <taxon>Eukaryota</taxon>
        <taxon>Fungi</taxon>
        <taxon>Dikarya</taxon>
        <taxon>Ascomycota</taxon>
        <taxon>Pezizomycotina</taxon>
        <taxon>Dothideomycetes</taxon>
        <taxon>Pleosporomycetidae</taxon>
        <taxon>Pleosporales</taxon>
        <taxon>Massarineae</taxon>
        <taxon>Didymosphaeriaceae</taxon>
        <taxon>Paraphaeosphaeria</taxon>
    </lineage>
</organism>
<dbReference type="STRING" id="1460663.A0A177C866"/>
<sequence>MLWLQAENGETVLQQLQLDIVGFLAILGEGSVLANAQVSTLSKWIFLPRLIPAPQALMRPTRPTVLEPVPGHITGIYSGNYKDTINHIGNIVCDANSLPAHSVRVVRIKRTGVSLVKSRTIAPLTGVLFLGFFLSCVLLGLSIWRQDGMSLVATCLLSFLSSLIGYGNKWELKLPERRSKKGNVPPGDVVIRYPKGSFLIVRCPEEVARELYFAPETIQYLLQHGPAYRLLSLVGTIMLMGGVICLANAQIESQIAWAASYMLLGSSYWIVAALPAKLHWDYSCYTVTNERLSDSNQSAKGFPSESPTFTQALWKAIVVSKQIGWVRLSNACPDTPAWQRWLKQAEQQARTVQLVESKTEEKVTTWEIPDWDAQQALVALLNEQATDDTASIKNAEEVVVRNMEEA</sequence>
<proteinExistence type="predicted"/>
<keyword evidence="1" id="KW-0812">Transmembrane</keyword>
<dbReference type="Proteomes" id="UP000077069">
    <property type="component" value="Unassembled WGS sequence"/>
</dbReference>
<dbReference type="GeneID" id="28765030"/>
<protein>
    <submittedName>
        <fullName evidence="2">Uncharacterized protein</fullName>
    </submittedName>
</protein>
<gene>
    <name evidence="2" type="ORF">CC84DRAFT_1197962</name>
</gene>
<name>A0A177C866_9PLEO</name>
<feature type="transmembrane region" description="Helical" evidence="1">
    <location>
        <begin position="255"/>
        <end position="274"/>
    </location>
</feature>
<dbReference type="AlphaFoldDB" id="A0A177C866"/>
<evidence type="ECO:0000256" key="1">
    <source>
        <dbReference type="SAM" id="Phobius"/>
    </source>
</evidence>
<feature type="transmembrane region" description="Helical" evidence="1">
    <location>
        <begin position="120"/>
        <end position="144"/>
    </location>
</feature>
<evidence type="ECO:0000313" key="3">
    <source>
        <dbReference type="Proteomes" id="UP000077069"/>
    </source>
</evidence>